<evidence type="ECO:0000313" key="6">
    <source>
        <dbReference type="Proteomes" id="UP001601442"/>
    </source>
</evidence>
<organism evidence="5 6">
    <name type="scientific">Nocardia aobensis</name>
    <dbReference type="NCBI Taxonomy" id="257277"/>
    <lineage>
        <taxon>Bacteria</taxon>
        <taxon>Bacillati</taxon>
        <taxon>Actinomycetota</taxon>
        <taxon>Actinomycetes</taxon>
        <taxon>Mycobacteriales</taxon>
        <taxon>Nocardiaceae</taxon>
        <taxon>Nocardia</taxon>
    </lineage>
</organism>
<dbReference type="Pfam" id="PF00106">
    <property type="entry name" value="adh_short"/>
    <property type="match status" value="1"/>
</dbReference>
<dbReference type="PANTHER" id="PTHR43976">
    <property type="entry name" value="SHORT CHAIN DEHYDROGENASE"/>
    <property type="match status" value="1"/>
</dbReference>
<keyword evidence="6" id="KW-1185">Reference proteome</keyword>
<gene>
    <name evidence="5" type="ORF">ACFYU5_21610</name>
</gene>
<comment type="caution">
    <text evidence="5">The sequence shown here is derived from an EMBL/GenBank/DDBJ whole genome shotgun (WGS) entry which is preliminary data.</text>
</comment>
<reference evidence="5 6" key="1">
    <citation type="submission" date="2024-10" db="EMBL/GenBank/DDBJ databases">
        <title>The Natural Products Discovery Center: Release of the First 8490 Sequenced Strains for Exploring Actinobacteria Biosynthetic Diversity.</title>
        <authorList>
            <person name="Kalkreuter E."/>
            <person name="Kautsar S.A."/>
            <person name="Yang D."/>
            <person name="Bader C.D."/>
            <person name="Teijaro C.N."/>
            <person name="Fluegel L."/>
            <person name="Davis C.M."/>
            <person name="Simpson J.R."/>
            <person name="Lauterbach L."/>
            <person name="Steele A.D."/>
            <person name="Gui C."/>
            <person name="Meng S."/>
            <person name="Li G."/>
            <person name="Viehrig K."/>
            <person name="Ye F."/>
            <person name="Su P."/>
            <person name="Kiefer A.F."/>
            <person name="Nichols A."/>
            <person name="Cepeda A.J."/>
            <person name="Yan W."/>
            <person name="Fan B."/>
            <person name="Jiang Y."/>
            <person name="Adhikari A."/>
            <person name="Zheng C.-J."/>
            <person name="Schuster L."/>
            <person name="Cowan T.M."/>
            <person name="Smanski M.J."/>
            <person name="Chevrette M.G."/>
            <person name="De Carvalho L.P.S."/>
            <person name="Shen B."/>
        </authorList>
    </citation>
    <scope>NUCLEOTIDE SEQUENCE [LARGE SCALE GENOMIC DNA]</scope>
    <source>
        <strain evidence="5 6">NPDC004119</strain>
    </source>
</reference>
<dbReference type="EMBL" id="JBIAMT010000004">
    <property type="protein sequence ID" value="MFF0499016.1"/>
    <property type="molecule type" value="Genomic_DNA"/>
</dbReference>
<sequence>MMTTDKVWLITGASSGFGFALTRAVASAGGRVAATARDPERARALRELAAEHPERILVAPLDVTDAEQSRQAIAKAKQAFGRIDVVVNNAGYGVFGALEEIPDSDVRAVFETNVFGSLNVVRAALPALREQRSGHLVQISSVAGVAAPSPGLGLYAATKFAVEGMNEGLLREVAHLGIGVTIVEPGMFGTGFVASLGITPTAHPDYGDSVRAAYDRLSTLDPSVYDDPDDAARQIIAAVESPTPPLRLPIGRDAIAAIRAKLVPSSTGTYRGLFVGPFVMLEFPPHPTAYLTEPPVVYVEGFAGDLYLEAPEEVKLYRGASVDILRVALDVTESRALVLKIAEEYAG</sequence>
<dbReference type="SMART" id="SM00822">
    <property type="entry name" value="PKS_KR"/>
    <property type="match status" value="1"/>
</dbReference>
<dbReference type="InterPro" id="IPR051911">
    <property type="entry name" value="SDR_oxidoreductase"/>
</dbReference>
<evidence type="ECO:0000313" key="5">
    <source>
        <dbReference type="EMBL" id="MFF0499016.1"/>
    </source>
</evidence>
<evidence type="ECO:0000256" key="3">
    <source>
        <dbReference type="RuleBase" id="RU000363"/>
    </source>
</evidence>
<dbReference type="SUPFAM" id="SSF51735">
    <property type="entry name" value="NAD(P)-binding Rossmann-fold domains"/>
    <property type="match status" value="1"/>
</dbReference>
<dbReference type="InterPro" id="IPR036291">
    <property type="entry name" value="NAD(P)-bd_dom_sf"/>
</dbReference>
<dbReference type="PRINTS" id="PR00081">
    <property type="entry name" value="GDHRDH"/>
</dbReference>
<dbReference type="RefSeq" id="WP_387397068.1">
    <property type="nucleotide sequence ID" value="NZ_JBIAMT010000004.1"/>
</dbReference>
<feature type="domain" description="Ketoreductase" evidence="4">
    <location>
        <begin position="6"/>
        <end position="191"/>
    </location>
</feature>
<dbReference type="PANTHER" id="PTHR43976:SF16">
    <property type="entry name" value="SHORT-CHAIN DEHYDROGENASE_REDUCTASE FAMILY PROTEIN"/>
    <property type="match status" value="1"/>
</dbReference>
<comment type="similarity">
    <text evidence="1 3">Belongs to the short-chain dehydrogenases/reductases (SDR) family.</text>
</comment>
<dbReference type="PRINTS" id="PR00080">
    <property type="entry name" value="SDRFAMILY"/>
</dbReference>
<evidence type="ECO:0000259" key="4">
    <source>
        <dbReference type="SMART" id="SM00822"/>
    </source>
</evidence>
<dbReference type="Pfam" id="PF19054">
    <property type="entry name" value="DUF5753"/>
    <property type="match status" value="1"/>
</dbReference>
<evidence type="ECO:0000256" key="1">
    <source>
        <dbReference type="ARBA" id="ARBA00006484"/>
    </source>
</evidence>
<dbReference type="InterPro" id="IPR002347">
    <property type="entry name" value="SDR_fam"/>
</dbReference>
<evidence type="ECO:0000256" key="2">
    <source>
        <dbReference type="ARBA" id="ARBA00023002"/>
    </source>
</evidence>
<dbReference type="CDD" id="cd05374">
    <property type="entry name" value="17beta-HSD-like_SDR_c"/>
    <property type="match status" value="1"/>
</dbReference>
<proteinExistence type="inferred from homology"/>
<dbReference type="InterPro" id="IPR057326">
    <property type="entry name" value="KR_dom"/>
</dbReference>
<dbReference type="Gene3D" id="3.40.50.720">
    <property type="entry name" value="NAD(P)-binding Rossmann-like Domain"/>
    <property type="match status" value="1"/>
</dbReference>
<protein>
    <submittedName>
        <fullName evidence="5">SDR family NAD(P)-dependent oxidoreductase</fullName>
    </submittedName>
</protein>
<accession>A0ABW6P780</accession>
<dbReference type="Proteomes" id="UP001601442">
    <property type="component" value="Unassembled WGS sequence"/>
</dbReference>
<keyword evidence="2" id="KW-0560">Oxidoreductase</keyword>
<name>A0ABW6P780_9NOCA</name>
<dbReference type="InterPro" id="IPR043917">
    <property type="entry name" value="DUF5753"/>
</dbReference>